<organism evidence="3 4">
    <name type="scientific">Rhipicephalus microplus</name>
    <name type="common">Cattle tick</name>
    <name type="synonym">Boophilus microplus</name>
    <dbReference type="NCBI Taxonomy" id="6941"/>
    <lineage>
        <taxon>Eukaryota</taxon>
        <taxon>Metazoa</taxon>
        <taxon>Ecdysozoa</taxon>
        <taxon>Arthropoda</taxon>
        <taxon>Chelicerata</taxon>
        <taxon>Arachnida</taxon>
        <taxon>Acari</taxon>
        <taxon>Parasitiformes</taxon>
        <taxon>Ixodida</taxon>
        <taxon>Ixodoidea</taxon>
        <taxon>Ixodidae</taxon>
        <taxon>Rhipicephalinae</taxon>
        <taxon>Rhipicephalus</taxon>
        <taxon>Boophilus</taxon>
    </lineage>
</organism>
<dbReference type="Pfam" id="PF05649">
    <property type="entry name" value="Peptidase_M13_N"/>
    <property type="match status" value="1"/>
</dbReference>
<dbReference type="GO" id="GO:0004222">
    <property type="term" value="F:metalloendopeptidase activity"/>
    <property type="evidence" value="ECO:0007669"/>
    <property type="project" value="InterPro"/>
</dbReference>
<dbReference type="InterPro" id="IPR042089">
    <property type="entry name" value="Peptidase_M13_dom_2"/>
</dbReference>
<dbReference type="PROSITE" id="PS51885">
    <property type="entry name" value="NEPRILYSIN"/>
    <property type="match status" value="1"/>
</dbReference>
<reference evidence="3" key="1">
    <citation type="journal article" date="2020" name="Cell">
        <title>Large-Scale Comparative Analyses of Tick Genomes Elucidate Their Genetic Diversity and Vector Capacities.</title>
        <authorList>
            <consortium name="Tick Genome and Microbiome Consortium (TIGMIC)"/>
            <person name="Jia N."/>
            <person name="Wang J."/>
            <person name="Shi W."/>
            <person name="Du L."/>
            <person name="Sun Y."/>
            <person name="Zhan W."/>
            <person name="Jiang J.F."/>
            <person name="Wang Q."/>
            <person name="Zhang B."/>
            <person name="Ji P."/>
            <person name="Bell-Sakyi L."/>
            <person name="Cui X.M."/>
            <person name="Yuan T.T."/>
            <person name="Jiang B.G."/>
            <person name="Yang W.F."/>
            <person name="Lam T.T."/>
            <person name="Chang Q.C."/>
            <person name="Ding S.J."/>
            <person name="Wang X.J."/>
            <person name="Zhu J.G."/>
            <person name="Ruan X.D."/>
            <person name="Zhao L."/>
            <person name="Wei J.T."/>
            <person name="Ye R.Z."/>
            <person name="Que T.C."/>
            <person name="Du C.H."/>
            <person name="Zhou Y.H."/>
            <person name="Cheng J.X."/>
            <person name="Dai P.F."/>
            <person name="Guo W.B."/>
            <person name="Han X.H."/>
            <person name="Huang E.J."/>
            <person name="Li L.F."/>
            <person name="Wei W."/>
            <person name="Gao Y.C."/>
            <person name="Liu J.Z."/>
            <person name="Shao H.Z."/>
            <person name="Wang X."/>
            <person name="Wang C.C."/>
            <person name="Yang T.C."/>
            <person name="Huo Q.B."/>
            <person name="Li W."/>
            <person name="Chen H.Y."/>
            <person name="Chen S.E."/>
            <person name="Zhou L.G."/>
            <person name="Ni X.B."/>
            <person name="Tian J.H."/>
            <person name="Sheng Y."/>
            <person name="Liu T."/>
            <person name="Pan Y.S."/>
            <person name="Xia L.Y."/>
            <person name="Li J."/>
            <person name="Zhao F."/>
            <person name="Cao W.C."/>
        </authorList>
    </citation>
    <scope>NUCLEOTIDE SEQUENCE</scope>
    <source>
        <strain evidence="3">Rmic-2018</strain>
    </source>
</reference>
<dbReference type="PANTHER" id="PTHR11733">
    <property type="entry name" value="ZINC METALLOPROTEASE FAMILY M13 NEPRILYSIN-RELATED"/>
    <property type="match status" value="1"/>
</dbReference>
<dbReference type="InterPro" id="IPR024079">
    <property type="entry name" value="MetalloPept_cat_dom_sf"/>
</dbReference>
<dbReference type="SUPFAM" id="SSF55486">
    <property type="entry name" value="Metalloproteases ('zincins'), catalytic domain"/>
    <property type="match status" value="1"/>
</dbReference>
<dbReference type="GO" id="GO:0016485">
    <property type="term" value="P:protein processing"/>
    <property type="evidence" value="ECO:0007669"/>
    <property type="project" value="TreeGrafter"/>
</dbReference>
<proteinExistence type="inferred from homology"/>
<reference evidence="3" key="2">
    <citation type="submission" date="2021-09" db="EMBL/GenBank/DDBJ databases">
        <authorList>
            <person name="Jia N."/>
            <person name="Wang J."/>
            <person name="Shi W."/>
            <person name="Du L."/>
            <person name="Sun Y."/>
            <person name="Zhan W."/>
            <person name="Jiang J."/>
            <person name="Wang Q."/>
            <person name="Zhang B."/>
            <person name="Ji P."/>
            <person name="Sakyi L.B."/>
            <person name="Cui X."/>
            <person name="Yuan T."/>
            <person name="Jiang B."/>
            <person name="Yang W."/>
            <person name="Lam T.T.-Y."/>
            <person name="Chang Q."/>
            <person name="Ding S."/>
            <person name="Wang X."/>
            <person name="Zhu J."/>
            <person name="Ruan X."/>
            <person name="Zhao L."/>
            <person name="Wei J."/>
            <person name="Que T."/>
            <person name="Du C."/>
            <person name="Cheng J."/>
            <person name="Dai P."/>
            <person name="Han X."/>
            <person name="Huang E."/>
            <person name="Gao Y."/>
            <person name="Liu J."/>
            <person name="Shao H."/>
            <person name="Ye R."/>
            <person name="Li L."/>
            <person name="Wei W."/>
            <person name="Wang X."/>
            <person name="Wang C."/>
            <person name="Huo Q."/>
            <person name="Li W."/>
            <person name="Guo W."/>
            <person name="Chen H."/>
            <person name="Chen S."/>
            <person name="Zhou L."/>
            <person name="Zhou L."/>
            <person name="Ni X."/>
            <person name="Tian J."/>
            <person name="Zhou Y."/>
            <person name="Sheng Y."/>
            <person name="Liu T."/>
            <person name="Pan Y."/>
            <person name="Xia L."/>
            <person name="Li J."/>
            <person name="Zhao F."/>
            <person name="Cao W."/>
        </authorList>
    </citation>
    <scope>NUCLEOTIDE SEQUENCE</scope>
    <source>
        <strain evidence="3">Rmic-2018</strain>
        <tissue evidence="3">Larvae</tissue>
    </source>
</reference>
<keyword evidence="4" id="KW-1185">Reference proteome</keyword>
<sequence length="512" mass="58111">MSKRSLLCSLQVRKQLSEYADSTINPCDDFYSHVCGHWLRKAEGGTFMADAKKQFIARRHELLVSPPKASEPNSPVLETAHVFYTSCLNLFEAPVVLTKALHDLFTALNVSVNEWLDETRWQMLFARCFNLSLKNHFHTVFKINLRRMVNGSYYSLEMGLSFYRKMLRSVPSFETNEYFRRVLEKIGKTAPRSEVVSELIQMDNIWPSRTDMKGAPTFPETVAALSCGPFTADVWGPRFAEHGALNDTAVEANYFGRTCAFMEAVFLNASTQARPLYLLALMAAQVLTLDFQLAFVSRSKELLMNVCLNGALHLFGEMWLHAMSMFLSLKRPSVNDIRNFTNFSGRLQRVVLEREWMTHDDRVMCANRLNGYLVFTFPDSAMSVQSLQCSRFGQGDKSLSYKLLTDTFVKNVVNIYKVQLSPSCLLNEKTNIPVRIQEAMLGTDIAIDISKRTIIIPQFLGAEPLFYVGNVEKFINIATSSTLKSSIVFVIKLSATLFPDMRSSVIVFIKSH</sequence>
<evidence type="ECO:0000313" key="3">
    <source>
        <dbReference type="EMBL" id="KAH8030699.1"/>
    </source>
</evidence>
<dbReference type="AlphaFoldDB" id="A0A9J6E809"/>
<protein>
    <recommendedName>
        <fullName evidence="2">Peptidase M13 N-terminal domain-containing protein</fullName>
    </recommendedName>
</protein>
<dbReference type="Proteomes" id="UP000821866">
    <property type="component" value="Chromosome 3"/>
</dbReference>
<evidence type="ECO:0000256" key="1">
    <source>
        <dbReference type="ARBA" id="ARBA00007357"/>
    </source>
</evidence>
<gene>
    <name evidence="3" type="ORF">HPB51_011486</name>
</gene>
<evidence type="ECO:0000313" key="4">
    <source>
        <dbReference type="Proteomes" id="UP000821866"/>
    </source>
</evidence>
<accession>A0A9J6E809</accession>
<comment type="caution">
    <text evidence="3">The sequence shown here is derived from an EMBL/GenBank/DDBJ whole genome shotgun (WGS) entry which is preliminary data.</text>
</comment>
<dbReference type="GO" id="GO:0005886">
    <property type="term" value="C:plasma membrane"/>
    <property type="evidence" value="ECO:0007669"/>
    <property type="project" value="TreeGrafter"/>
</dbReference>
<feature type="domain" description="Peptidase M13 N-terminal" evidence="2">
    <location>
        <begin position="26"/>
        <end position="138"/>
    </location>
</feature>
<dbReference type="InterPro" id="IPR008753">
    <property type="entry name" value="Peptidase_M13_N"/>
</dbReference>
<dbReference type="PANTHER" id="PTHR11733:SF167">
    <property type="entry name" value="FI17812P1-RELATED"/>
    <property type="match status" value="1"/>
</dbReference>
<dbReference type="Gene3D" id="3.40.390.10">
    <property type="entry name" value="Collagenase (Catalytic Domain)"/>
    <property type="match status" value="1"/>
</dbReference>
<evidence type="ECO:0000259" key="2">
    <source>
        <dbReference type="Pfam" id="PF05649"/>
    </source>
</evidence>
<dbReference type="Gene3D" id="1.10.1380.10">
    <property type="entry name" value="Neutral endopeptidase , domain2"/>
    <property type="match status" value="1"/>
</dbReference>
<dbReference type="EMBL" id="JABSTU010000005">
    <property type="protein sequence ID" value="KAH8030699.1"/>
    <property type="molecule type" value="Genomic_DNA"/>
</dbReference>
<comment type="similarity">
    <text evidence="1">Belongs to the peptidase M13 family.</text>
</comment>
<dbReference type="InterPro" id="IPR000718">
    <property type="entry name" value="Peptidase_M13"/>
</dbReference>
<name>A0A9J6E809_RHIMP</name>